<feature type="region of interest" description="Disordered" evidence="1">
    <location>
        <begin position="228"/>
        <end position="268"/>
    </location>
</feature>
<keyword evidence="4" id="KW-1185">Reference proteome</keyword>
<evidence type="ECO:0000256" key="2">
    <source>
        <dbReference type="SAM" id="Phobius"/>
    </source>
</evidence>
<feature type="domain" description="C-type lectin" evidence="3">
    <location>
        <begin position="24"/>
        <end position="152"/>
    </location>
</feature>
<protein>
    <submittedName>
        <fullName evidence="5">Uncharacterized protein LOC111101092</fullName>
    </submittedName>
</protein>
<dbReference type="InterPro" id="IPR001304">
    <property type="entry name" value="C-type_lectin-like"/>
</dbReference>
<feature type="transmembrane region" description="Helical" evidence="2">
    <location>
        <begin position="403"/>
        <end position="428"/>
    </location>
</feature>
<dbReference type="Gene3D" id="3.10.100.10">
    <property type="entry name" value="Mannose-Binding Protein A, subunit A"/>
    <property type="match status" value="1"/>
</dbReference>
<keyword evidence="2" id="KW-1133">Transmembrane helix</keyword>
<feature type="compositionally biased region" description="Low complexity" evidence="1">
    <location>
        <begin position="228"/>
        <end position="247"/>
    </location>
</feature>
<dbReference type="CDD" id="cd00037">
    <property type="entry name" value="CLECT"/>
    <property type="match status" value="1"/>
</dbReference>
<evidence type="ECO:0000313" key="5">
    <source>
        <dbReference type="RefSeq" id="XP_022289094.1"/>
    </source>
</evidence>
<feature type="compositionally biased region" description="Polar residues" evidence="1">
    <location>
        <begin position="248"/>
        <end position="268"/>
    </location>
</feature>
<accession>A0A8B8AGI2</accession>
<name>A0A8B8AGI2_CRAVI</name>
<organism evidence="4 5">
    <name type="scientific">Crassostrea virginica</name>
    <name type="common">Eastern oyster</name>
    <dbReference type="NCBI Taxonomy" id="6565"/>
    <lineage>
        <taxon>Eukaryota</taxon>
        <taxon>Metazoa</taxon>
        <taxon>Spiralia</taxon>
        <taxon>Lophotrochozoa</taxon>
        <taxon>Mollusca</taxon>
        <taxon>Bivalvia</taxon>
        <taxon>Autobranchia</taxon>
        <taxon>Pteriomorphia</taxon>
        <taxon>Ostreida</taxon>
        <taxon>Ostreoidea</taxon>
        <taxon>Ostreidae</taxon>
        <taxon>Crassostrea</taxon>
    </lineage>
</organism>
<dbReference type="SUPFAM" id="SSF56436">
    <property type="entry name" value="C-type lectin-like"/>
    <property type="match status" value="1"/>
</dbReference>
<dbReference type="RefSeq" id="XP_022289094.1">
    <property type="nucleotide sequence ID" value="XM_022433386.1"/>
</dbReference>
<evidence type="ECO:0000259" key="3">
    <source>
        <dbReference type="PROSITE" id="PS50041"/>
    </source>
</evidence>
<keyword evidence="2" id="KW-0812">Transmembrane</keyword>
<dbReference type="KEGG" id="cvn:111101092"/>
<evidence type="ECO:0000313" key="4">
    <source>
        <dbReference type="Proteomes" id="UP000694844"/>
    </source>
</evidence>
<dbReference type="InterPro" id="IPR016186">
    <property type="entry name" value="C-type_lectin-like/link_sf"/>
</dbReference>
<dbReference type="PROSITE" id="PS50041">
    <property type="entry name" value="C_TYPE_LECTIN_2"/>
    <property type="match status" value="1"/>
</dbReference>
<sequence>MGGEVEHHYRAFKSRDGILLILVLLRECLCLSQLVLYDEIKTWNEAYDICQNSGGRLVSVDSDEKYALLGTYSRSEPWKSASGINSEIWIGLHTTDPQGTQLEWADCSPMSWTQWHPSEPKDPIIYKCAYLKSVSANFWTGDCGDPKYFICENVDVNSCTTTLSDCYEAKLNSSVQAVSSNSASNPSSTCYNGAETTVSTLESSVHISSTQSTQTHSSDKTTNLNIVSTSTSQQSSSSDFPTESTSTASQNTPTDNVTPSTMSSAPVTNYVTSSTDTMTSSTMSSTELTKYVTSSTDSMTSSKILSTELTKYVTSSTDNVTTSTMSSTELTNNVTSSTIFTTTVGECLCTCSDDGVNLTQVILQEKIEARKRFLTVNKSLLSSTIRKKESAGDSRASAKGIGALGVVFIVFVFGGIVLMDLHTFYMHLSAKCRRTKKFQRRVSRQTAIVHCHTQEIEMKQENTTKTE</sequence>
<dbReference type="Pfam" id="PF00059">
    <property type="entry name" value="Lectin_C"/>
    <property type="match status" value="1"/>
</dbReference>
<dbReference type="OrthoDB" id="7357196at2759"/>
<evidence type="ECO:0000256" key="1">
    <source>
        <dbReference type="SAM" id="MobiDB-lite"/>
    </source>
</evidence>
<dbReference type="Proteomes" id="UP000694844">
    <property type="component" value="Chromosome 6"/>
</dbReference>
<proteinExistence type="predicted"/>
<keyword evidence="2" id="KW-0472">Membrane</keyword>
<gene>
    <name evidence="5" type="primary">LOC111101092</name>
</gene>
<dbReference type="AlphaFoldDB" id="A0A8B8AGI2"/>
<reference evidence="5" key="1">
    <citation type="submission" date="2025-08" db="UniProtKB">
        <authorList>
            <consortium name="RefSeq"/>
        </authorList>
    </citation>
    <scope>IDENTIFICATION</scope>
    <source>
        <tissue evidence="5">Whole sample</tissue>
    </source>
</reference>
<dbReference type="SMART" id="SM00034">
    <property type="entry name" value="CLECT"/>
    <property type="match status" value="1"/>
</dbReference>
<dbReference type="InterPro" id="IPR016187">
    <property type="entry name" value="CTDL_fold"/>
</dbReference>
<dbReference type="GeneID" id="111101092"/>